<evidence type="ECO:0000259" key="6">
    <source>
        <dbReference type="SMART" id="SM00479"/>
    </source>
</evidence>
<sequence length="238" mass="27345">MLKNLLARLGLTPPEHPLFAANHLYFRGLDQNRPLADYDFVVFDTELTGLNRRRDEIVSIGAVRISNLQIRVGDSFYAHVKPARSLPKDSTLIHRITPQQLKEAPALARVLPGFISYCGHSLLVGHYVGLDTAFLNRACRQYYGSPLFNPCLDTMILAQSYTEMQWSQYHDRFRMDISYNLAALGKQYGLPEFTHHNAYEDALQTAYLFLYLVKKMHTMGITTLKDLYNAGRGWRRLF</sequence>
<dbReference type="Gene3D" id="1.20.5.140">
    <property type="match status" value="1"/>
</dbReference>
<dbReference type="GO" id="GO:0008408">
    <property type="term" value="F:3'-5' exonuclease activity"/>
    <property type="evidence" value="ECO:0007669"/>
    <property type="project" value="TreeGrafter"/>
</dbReference>
<name>A0A7C2XNC7_9BACT</name>
<gene>
    <name evidence="7" type="ORF">ENN98_07805</name>
</gene>
<keyword evidence="1" id="KW-0540">Nuclease</keyword>
<evidence type="ECO:0000256" key="5">
    <source>
        <dbReference type="ARBA" id="ARBA00026073"/>
    </source>
</evidence>
<evidence type="ECO:0000256" key="1">
    <source>
        <dbReference type="ARBA" id="ARBA00022722"/>
    </source>
</evidence>
<evidence type="ECO:0000256" key="2">
    <source>
        <dbReference type="ARBA" id="ARBA00022801"/>
    </source>
</evidence>
<evidence type="ECO:0000256" key="4">
    <source>
        <dbReference type="ARBA" id="ARBA00025483"/>
    </source>
</evidence>
<dbReference type="EMBL" id="DSDS01000175">
    <property type="protein sequence ID" value="HET98572.1"/>
    <property type="molecule type" value="Genomic_DNA"/>
</dbReference>
<dbReference type="Pfam" id="PF00929">
    <property type="entry name" value="RNase_T"/>
    <property type="match status" value="1"/>
</dbReference>
<comment type="caution">
    <text evidence="7">The sequence shown here is derived from an EMBL/GenBank/DDBJ whole genome shotgun (WGS) entry which is preliminary data.</text>
</comment>
<dbReference type="NCBIfam" id="TIGR00573">
    <property type="entry name" value="dnaq"/>
    <property type="match status" value="1"/>
</dbReference>
<dbReference type="GO" id="GO:0003887">
    <property type="term" value="F:DNA-directed DNA polymerase activity"/>
    <property type="evidence" value="ECO:0007669"/>
    <property type="project" value="InterPro"/>
</dbReference>
<keyword evidence="2" id="KW-0378">Hydrolase</keyword>
<dbReference type="InterPro" id="IPR013520">
    <property type="entry name" value="Ribonucl_H"/>
</dbReference>
<dbReference type="GO" id="GO:0006260">
    <property type="term" value="P:DNA replication"/>
    <property type="evidence" value="ECO:0007669"/>
    <property type="project" value="InterPro"/>
</dbReference>
<feature type="domain" description="Exonuclease" evidence="6">
    <location>
        <begin position="39"/>
        <end position="218"/>
    </location>
</feature>
<dbReference type="GO" id="GO:0005829">
    <property type="term" value="C:cytosol"/>
    <property type="evidence" value="ECO:0007669"/>
    <property type="project" value="TreeGrafter"/>
</dbReference>
<proteinExistence type="predicted"/>
<dbReference type="PANTHER" id="PTHR30231">
    <property type="entry name" value="DNA POLYMERASE III SUBUNIT EPSILON"/>
    <property type="match status" value="1"/>
</dbReference>
<dbReference type="AlphaFoldDB" id="A0A7C2XNC7"/>
<keyword evidence="3 7" id="KW-0269">Exonuclease</keyword>
<comment type="subunit">
    <text evidence="5">DNA polymerase III contains a core (composed of alpha, epsilon and theta chains) that associates with a tau subunit. This core dimerizes to form the POLIII' complex. PolIII' associates with the gamma complex (composed of gamma, delta, delta', psi and chi chains) and with the beta chain to form the complete DNA polymerase III complex.</text>
</comment>
<dbReference type="InterPro" id="IPR012337">
    <property type="entry name" value="RNaseH-like_sf"/>
</dbReference>
<dbReference type="Proteomes" id="UP000885986">
    <property type="component" value="Unassembled WGS sequence"/>
</dbReference>
<dbReference type="FunFam" id="3.30.420.10:FF:000045">
    <property type="entry name" value="3'-5' exonuclease DinG"/>
    <property type="match status" value="1"/>
</dbReference>
<protein>
    <submittedName>
        <fullName evidence="7">3'-5' exonuclease</fullName>
    </submittedName>
</protein>
<comment type="function">
    <text evidence="4">DNA polymerase III is a complex, multichain enzyme responsible for most of the replicative synthesis in bacteria. The epsilon subunit contain the editing function and is a proofreading 3'-5' exonuclease.</text>
</comment>
<dbReference type="GO" id="GO:0003677">
    <property type="term" value="F:DNA binding"/>
    <property type="evidence" value="ECO:0007669"/>
    <property type="project" value="InterPro"/>
</dbReference>
<dbReference type="InterPro" id="IPR006054">
    <property type="entry name" value="DnaQ"/>
</dbReference>
<organism evidence="7">
    <name type="scientific">Desulfurivibrio alkaliphilus</name>
    <dbReference type="NCBI Taxonomy" id="427923"/>
    <lineage>
        <taxon>Bacteria</taxon>
        <taxon>Pseudomonadati</taxon>
        <taxon>Thermodesulfobacteriota</taxon>
        <taxon>Desulfobulbia</taxon>
        <taxon>Desulfobulbales</taxon>
        <taxon>Desulfobulbaceae</taxon>
        <taxon>Desulfurivibrio</taxon>
    </lineage>
</organism>
<evidence type="ECO:0000313" key="7">
    <source>
        <dbReference type="EMBL" id="HET98572.1"/>
    </source>
</evidence>
<dbReference type="SMART" id="SM00479">
    <property type="entry name" value="EXOIII"/>
    <property type="match status" value="1"/>
</dbReference>
<reference evidence="7" key="1">
    <citation type="journal article" date="2020" name="mSystems">
        <title>Genome- and Community-Level Interaction Insights into Carbon Utilization and Element Cycling Functions of Hydrothermarchaeota in Hydrothermal Sediment.</title>
        <authorList>
            <person name="Zhou Z."/>
            <person name="Liu Y."/>
            <person name="Xu W."/>
            <person name="Pan J."/>
            <person name="Luo Z.H."/>
            <person name="Li M."/>
        </authorList>
    </citation>
    <scope>NUCLEOTIDE SEQUENCE [LARGE SCALE GENOMIC DNA]</scope>
    <source>
        <strain evidence="7">SpSt-1224</strain>
    </source>
</reference>
<evidence type="ECO:0000256" key="3">
    <source>
        <dbReference type="ARBA" id="ARBA00022839"/>
    </source>
</evidence>
<dbReference type="InterPro" id="IPR036397">
    <property type="entry name" value="RNaseH_sf"/>
</dbReference>
<dbReference type="PANTHER" id="PTHR30231:SF4">
    <property type="entry name" value="PROTEIN NEN2"/>
    <property type="match status" value="1"/>
</dbReference>
<dbReference type="Gene3D" id="3.30.420.10">
    <property type="entry name" value="Ribonuclease H-like superfamily/Ribonuclease H"/>
    <property type="match status" value="1"/>
</dbReference>
<dbReference type="SUPFAM" id="SSF53098">
    <property type="entry name" value="Ribonuclease H-like"/>
    <property type="match status" value="1"/>
</dbReference>
<dbReference type="CDD" id="cd06127">
    <property type="entry name" value="DEDDh"/>
    <property type="match status" value="1"/>
</dbReference>
<accession>A0A7C2XNC7</accession>